<sequence length="351" mass="39602">MTEEVFRALFQMAPLKSPGPDGMSPIFFKKFWHIVQHEVTACVLNLLNSCVMPPGMNSTHLVLIPKCKQPETLTHFRPISLCNVVYKIASKTIANRLEGFLDSIISPVQSAFVPGRLISDNILLAFEINHFLNSKSKRGPGWIALKLDINKAYDKVEWSFLEQLPITGGEREGRLQGVSVCRAAPSISHLLFADDTLIFCRASTECTRTVLDILEVYRRALGQEINFSKSSVAFNRNTGEGVRSSVVVALNIRRENKMELYLGLPSKVSRSKKLLFSTIWERIWNRISGWNTKLLSQAEREVLIKSIIQAIPTYAMGCFQLLITLLRKIQSMVSNFWWNNGGTNKIHGCES</sequence>
<dbReference type="Pfam" id="PF00078">
    <property type="entry name" value="RVT_1"/>
    <property type="match status" value="1"/>
</dbReference>
<gene>
    <name evidence="2" type="ORF">Sangu_0833600</name>
</gene>
<accession>A0AAW2PWF3</accession>
<proteinExistence type="predicted"/>
<organism evidence="2">
    <name type="scientific">Sesamum angustifolium</name>
    <dbReference type="NCBI Taxonomy" id="2727405"/>
    <lineage>
        <taxon>Eukaryota</taxon>
        <taxon>Viridiplantae</taxon>
        <taxon>Streptophyta</taxon>
        <taxon>Embryophyta</taxon>
        <taxon>Tracheophyta</taxon>
        <taxon>Spermatophyta</taxon>
        <taxon>Magnoliopsida</taxon>
        <taxon>eudicotyledons</taxon>
        <taxon>Gunneridae</taxon>
        <taxon>Pentapetalae</taxon>
        <taxon>asterids</taxon>
        <taxon>lamiids</taxon>
        <taxon>Lamiales</taxon>
        <taxon>Pedaliaceae</taxon>
        <taxon>Sesamum</taxon>
    </lineage>
</organism>
<name>A0AAW2PWF3_9LAMI</name>
<feature type="domain" description="Reverse transcriptase" evidence="1">
    <location>
        <begin position="68"/>
        <end position="161"/>
    </location>
</feature>
<dbReference type="InterPro" id="IPR052343">
    <property type="entry name" value="Retrotransposon-Effector_Assoc"/>
</dbReference>
<dbReference type="AlphaFoldDB" id="A0AAW2PWF3"/>
<comment type="caution">
    <text evidence="2">The sequence shown here is derived from an EMBL/GenBank/DDBJ whole genome shotgun (WGS) entry which is preliminary data.</text>
</comment>
<reference evidence="2" key="2">
    <citation type="journal article" date="2024" name="Plant">
        <title>Genomic evolution and insights into agronomic trait innovations of Sesamum species.</title>
        <authorList>
            <person name="Miao H."/>
            <person name="Wang L."/>
            <person name="Qu L."/>
            <person name="Liu H."/>
            <person name="Sun Y."/>
            <person name="Le M."/>
            <person name="Wang Q."/>
            <person name="Wei S."/>
            <person name="Zheng Y."/>
            <person name="Lin W."/>
            <person name="Duan Y."/>
            <person name="Cao H."/>
            <person name="Xiong S."/>
            <person name="Wang X."/>
            <person name="Wei L."/>
            <person name="Li C."/>
            <person name="Ma Q."/>
            <person name="Ju M."/>
            <person name="Zhao R."/>
            <person name="Li G."/>
            <person name="Mu C."/>
            <person name="Tian Q."/>
            <person name="Mei H."/>
            <person name="Zhang T."/>
            <person name="Gao T."/>
            <person name="Zhang H."/>
        </authorList>
    </citation>
    <scope>NUCLEOTIDE SEQUENCE</scope>
    <source>
        <tissue evidence="2">Leaf</tissue>
    </source>
</reference>
<protein>
    <recommendedName>
        <fullName evidence="1">Reverse transcriptase domain-containing protein</fullName>
    </recommendedName>
</protein>
<dbReference type="PANTHER" id="PTHR46890:SF48">
    <property type="entry name" value="RNA-DIRECTED DNA POLYMERASE"/>
    <property type="match status" value="1"/>
</dbReference>
<dbReference type="InterPro" id="IPR000477">
    <property type="entry name" value="RT_dom"/>
</dbReference>
<dbReference type="EMBL" id="JACGWK010000004">
    <property type="protein sequence ID" value="KAL0359842.1"/>
    <property type="molecule type" value="Genomic_DNA"/>
</dbReference>
<dbReference type="PANTHER" id="PTHR46890">
    <property type="entry name" value="NON-LTR RETROLELEMENT REVERSE TRANSCRIPTASE-LIKE PROTEIN-RELATED"/>
    <property type="match status" value="1"/>
</dbReference>
<reference evidence="2" key="1">
    <citation type="submission" date="2020-06" db="EMBL/GenBank/DDBJ databases">
        <authorList>
            <person name="Li T."/>
            <person name="Hu X."/>
            <person name="Zhang T."/>
            <person name="Song X."/>
            <person name="Zhang H."/>
            <person name="Dai N."/>
            <person name="Sheng W."/>
            <person name="Hou X."/>
            <person name="Wei L."/>
        </authorList>
    </citation>
    <scope>NUCLEOTIDE SEQUENCE</scope>
    <source>
        <strain evidence="2">G01</strain>
        <tissue evidence="2">Leaf</tissue>
    </source>
</reference>
<dbReference type="CDD" id="cd01650">
    <property type="entry name" value="RT_nLTR_like"/>
    <property type="match status" value="1"/>
</dbReference>
<evidence type="ECO:0000313" key="2">
    <source>
        <dbReference type="EMBL" id="KAL0359842.1"/>
    </source>
</evidence>
<evidence type="ECO:0000259" key="1">
    <source>
        <dbReference type="Pfam" id="PF00078"/>
    </source>
</evidence>
<dbReference type="SUPFAM" id="SSF56672">
    <property type="entry name" value="DNA/RNA polymerases"/>
    <property type="match status" value="1"/>
</dbReference>
<dbReference type="InterPro" id="IPR043502">
    <property type="entry name" value="DNA/RNA_pol_sf"/>
</dbReference>